<proteinExistence type="predicted"/>
<dbReference type="Proteomes" id="UP000663848">
    <property type="component" value="Unassembled WGS sequence"/>
</dbReference>
<dbReference type="EMBL" id="CAJOBR010063686">
    <property type="protein sequence ID" value="CAF5077914.1"/>
    <property type="molecule type" value="Genomic_DNA"/>
</dbReference>
<evidence type="ECO:0000313" key="1">
    <source>
        <dbReference type="EMBL" id="CAF5077914.1"/>
    </source>
</evidence>
<name>A0A822DPD1_9BILA</name>
<reference evidence="1" key="1">
    <citation type="submission" date="2021-02" db="EMBL/GenBank/DDBJ databases">
        <authorList>
            <person name="Nowell W R."/>
        </authorList>
    </citation>
    <scope>NUCLEOTIDE SEQUENCE</scope>
</reference>
<gene>
    <name evidence="1" type="ORF">QYT958_LOCUS43718</name>
</gene>
<accession>A0A822DPD1</accession>
<organism evidence="1 2">
    <name type="scientific">Rotaria socialis</name>
    <dbReference type="NCBI Taxonomy" id="392032"/>
    <lineage>
        <taxon>Eukaryota</taxon>
        <taxon>Metazoa</taxon>
        <taxon>Spiralia</taxon>
        <taxon>Gnathifera</taxon>
        <taxon>Rotifera</taxon>
        <taxon>Eurotatoria</taxon>
        <taxon>Bdelloidea</taxon>
        <taxon>Philodinida</taxon>
        <taxon>Philodinidae</taxon>
        <taxon>Rotaria</taxon>
    </lineage>
</organism>
<dbReference type="AlphaFoldDB" id="A0A822DPD1"/>
<sequence>MFKAAWHNAPEIQVFGKGGNFLPTIHVIDLASVLQNLADRQLKTRYIVAADT</sequence>
<feature type="non-terminal residue" evidence="1">
    <location>
        <position position="1"/>
    </location>
</feature>
<protein>
    <submittedName>
        <fullName evidence="1">Uncharacterized protein</fullName>
    </submittedName>
</protein>
<evidence type="ECO:0000313" key="2">
    <source>
        <dbReference type="Proteomes" id="UP000663848"/>
    </source>
</evidence>
<comment type="caution">
    <text evidence="1">The sequence shown here is derived from an EMBL/GenBank/DDBJ whole genome shotgun (WGS) entry which is preliminary data.</text>
</comment>